<comment type="subunit">
    <text evidence="3">Homotetramer.</text>
</comment>
<dbReference type="Pfam" id="PF00171">
    <property type="entry name" value="Aldedh"/>
    <property type="match status" value="1"/>
</dbReference>
<feature type="active site" description="Nucleophile" evidence="3">
    <location>
        <position position="286"/>
    </location>
</feature>
<dbReference type="InterPro" id="IPR016163">
    <property type="entry name" value="Ald_DH_C"/>
</dbReference>
<keyword evidence="1 3" id="KW-0560">Oxidoreductase</keyword>
<proteinExistence type="inferred from homology"/>
<evidence type="ECO:0000256" key="2">
    <source>
        <dbReference type="ARBA" id="ARBA00023027"/>
    </source>
</evidence>
<organism evidence="5 6">
    <name type="scientific">Evansella vedderi</name>
    <dbReference type="NCBI Taxonomy" id="38282"/>
    <lineage>
        <taxon>Bacteria</taxon>
        <taxon>Bacillati</taxon>
        <taxon>Bacillota</taxon>
        <taxon>Bacilli</taxon>
        <taxon>Bacillales</taxon>
        <taxon>Bacillaceae</taxon>
        <taxon>Evansella</taxon>
    </lineage>
</organism>
<comment type="caution">
    <text evidence="3">Lacks conserved residue(s) required for the propagation of feature annotation.</text>
</comment>
<feature type="domain" description="Aldehyde dehydrogenase" evidence="4">
    <location>
        <begin position="17"/>
        <end position="480"/>
    </location>
</feature>
<evidence type="ECO:0000256" key="1">
    <source>
        <dbReference type="ARBA" id="ARBA00023002"/>
    </source>
</evidence>
<dbReference type="InterPro" id="IPR016161">
    <property type="entry name" value="Ald_DH/histidinol_DH"/>
</dbReference>
<protein>
    <recommendedName>
        <fullName evidence="3">Malonate-semialdehyde dehydrogenase</fullName>
        <shortName evidence="3">MSA dehydrogenase</shortName>
        <ecNumber evidence="3">1.2.1.27</ecNumber>
    </recommendedName>
    <alternativeName>
        <fullName evidence="3">Methylmalonate semialdehyde dehydrogenase</fullName>
        <shortName evidence="3">MMSA dehydrogenase</shortName>
        <shortName evidence="3">MSDH</shortName>
    </alternativeName>
</protein>
<evidence type="ECO:0000259" key="4">
    <source>
        <dbReference type="Pfam" id="PF00171"/>
    </source>
</evidence>
<comment type="caution">
    <text evidence="5">The sequence shown here is derived from an EMBL/GenBank/DDBJ whole genome shotgun (WGS) entry which is preliminary data.</text>
</comment>
<dbReference type="HAMAP" id="MF_01670">
    <property type="entry name" value="IolA"/>
    <property type="match status" value="1"/>
</dbReference>
<feature type="binding site" evidence="3">
    <location>
        <position position="181"/>
    </location>
    <ligand>
        <name>NAD(+)</name>
        <dbReference type="ChEBI" id="CHEBI:57540"/>
    </ligand>
</feature>
<comment type="similarity">
    <text evidence="3">Belongs to the aldehyde dehydrogenase family. IolA subfamily.</text>
</comment>
<dbReference type="Gene3D" id="3.40.605.10">
    <property type="entry name" value="Aldehyde Dehydrogenase, Chain A, domain 1"/>
    <property type="match status" value="1"/>
</dbReference>
<dbReference type="GO" id="GO:0018478">
    <property type="term" value="F:malonate-semialdehyde dehydrogenase (acetylating) activity"/>
    <property type="evidence" value="ECO:0007669"/>
    <property type="project" value="UniProtKB-EC"/>
</dbReference>
<feature type="binding site" evidence="3">
    <location>
        <position position="386"/>
    </location>
    <ligand>
        <name>NAD(+)</name>
        <dbReference type="ChEBI" id="CHEBI:57540"/>
    </ligand>
</feature>
<name>A0ABT9ZR95_9BACI</name>
<dbReference type="PANTHER" id="PTHR43866:SF4">
    <property type="entry name" value="MALONATE-SEMIALDEHYDE DEHYDROGENASE"/>
    <property type="match status" value="1"/>
</dbReference>
<dbReference type="InterPro" id="IPR010061">
    <property type="entry name" value="MeMal-semiAld_DH"/>
</dbReference>
<dbReference type="EC" id="1.2.1.27" evidence="3"/>
<comment type="catalytic activity">
    <reaction evidence="3">
        <text>3-oxopropanoate + NAD(+) + CoA + H2O = hydrogencarbonate + acetyl-CoA + NADH + H(+)</text>
        <dbReference type="Rhea" id="RHEA:76615"/>
        <dbReference type="ChEBI" id="CHEBI:15377"/>
        <dbReference type="ChEBI" id="CHEBI:15378"/>
        <dbReference type="ChEBI" id="CHEBI:17544"/>
        <dbReference type="ChEBI" id="CHEBI:33190"/>
        <dbReference type="ChEBI" id="CHEBI:57287"/>
        <dbReference type="ChEBI" id="CHEBI:57288"/>
        <dbReference type="ChEBI" id="CHEBI:57540"/>
        <dbReference type="ChEBI" id="CHEBI:57945"/>
        <dbReference type="EC" id="1.2.1.27"/>
    </reaction>
</comment>
<dbReference type="Gene3D" id="3.40.309.10">
    <property type="entry name" value="Aldehyde Dehydrogenase, Chain A, domain 2"/>
    <property type="match status" value="1"/>
</dbReference>
<sequence length="486" mass="53186">MTVQTTTTLKNFINGQWVESRATDVEIVPNPATGEEIARVPVSTKEDVDEAVKAARAAFKTWRKTPVPKRARILFKYHQLLMDNYEELAELITKENGKCYDDAYGEVQRGIECVEFAAGAPTLMMGDVLPDIATGIESAMYRYPVGVVGGITPFNFPMMVPCWMFPLAIACGNTFVLKPSERTPLLAQRLVELFTEAGLPDGVLNIVHGAHDVVNGLLEHDDVDAISFVGSQPVAEYVYKTGAQYGKRVQALAGAKNHSIVLADCDMEKTIQGIVGGAFGSAGQRCMATSVVVVTEDIADEVISKLTQAADELVLGDGCERHVNLGPVIRDSHLQKVYQAIEDGVKEGAILVRDGRKDVEGLENGYFIGATIFDQVKTDMTIWKNEIFAPVLSIVRVKDLTEAIEIANQSDFGNGAVLYTSSGKAVRQFREDIEVGMLGVNVNVPAPMAFFPFSGWKNSFYGDLHANGKDGINFFTRRKMLTSRWS</sequence>
<evidence type="ECO:0000313" key="6">
    <source>
        <dbReference type="Proteomes" id="UP001230005"/>
    </source>
</evidence>
<feature type="binding site" evidence="3">
    <location>
        <position position="178"/>
    </location>
    <ligand>
        <name>NAD(+)</name>
        <dbReference type="ChEBI" id="CHEBI:57540"/>
    </ligand>
</feature>
<dbReference type="CDD" id="cd07085">
    <property type="entry name" value="ALDH_F6_MMSDH"/>
    <property type="match status" value="1"/>
</dbReference>
<dbReference type="PROSITE" id="PS00070">
    <property type="entry name" value="ALDEHYDE_DEHYDR_CYS"/>
    <property type="match status" value="1"/>
</dbReference>
<dbReference type="SUPFAM" id="SSF53720">
    <property type="entry name" value="ALDH-like"/>
    <property type="match status" value="1"/>
</dbReference>
<dbReference type="RefSeq" id="WP_307321663.1">
    <property type="nucleotide sequence ID" value="NZ_JAUSUG010000002.1"/>
</dbReference>
<comment type="catalytic activity">
    <reaction evidence="3">
        <text>2-methyl-3-oxopropanoate + NAD(+) + CoA + H2O = propanoyl-CoA + hydrogencarbonate + NADH + H(+)</text>
        <dbReference type="Rhea" id="RHEA:20804"/>
        <dbReference type="ChEBI" id="CHEBI:15377"/>
        <dbReference type="ChEBI" id="CHEBI:15378"/>
        <dbReference type="ChEBI" id="CHEBI:17544"/>
        <dbReference type="ChEBI" id="CHEBI:57287"/>
        <dbReference type="ChEBI" id="CHEBI:57392"/>
        <dbReference type="ChEBI" id="CHEBI:57540"/>
        <dbReference type="ChEBI" id="CHEBI:57700"/>
        <dbReference type="ChEBI" id="CHEBI:57945"/>
        <dbReference type="EC" id="1.2.1.27"/>
    </reaction>
</comment>
<dbReference type="InterPro" id="IPR016160">
    <property type="entry name" value="Ald_DH_CS_CYS"/>
</dbReference>
<accession>A0ABT9ZR95</accession>
<evidence type="ECO:0000313" key="5">
    <source>
        <dbReference type="EMBL" id="MDQ0253256.1"/>
    </source>
</evidence>
<dbReference type="InterPro" id="IPR015590">
    <property type="entry name" value="Aldehyde_DH_dom"/>
</dbReference>
<feature type="binding site" evidence="3">
    <location>
        <position position="154"/>
    </location>
    <ligand>
        <name>NAD(+)</name>
        <dbReference type="ChEBI" id="CHEBI:57540"/>
    </ligand>
</feature>
<dbReference type="InterPro" id="IPR016162">
    <property type="entry name" value="Ald_DH_N"/>
</dbReference>
<evidence type="ECO:0000256" key="3">
    <source>
        <dbReference type="HAMAP-Rule" id="MF_01670"/>
    </source>
</evidence>
<dbReference type="PANTHER" id="PTHR43866">
    <property type="entry name" value="MALONATE-SEMIALDEHYDE DEHYDROGENASE"/>
    <property type="match status" value="1"/>
</dbReference>
<reference evidence="5 6" key="1">
    <citation type="submission" date="2023-07" db="EMBL/GenBank/DDBJ databases">
        <title>Genomic Encyclopedia of Type Strains, Phase IV (KMG-IV): sequencing the most valuable type-strain genomes for metagenomic binning, comparative biology and taxonomic classification.</title>
        <authorList>
            <person name="Goeker M."/>
        </authorList>
    </citation>
    <scope>NUCLEOTIDE SEQUENCE [LARGE SCALE GENOMIC DNA]</scope>
    <source>
        <strain evidence="5 6">DSM 9768</strain>
    </source>
</reference>
<dbReference type="InterPro" id="IPR023510">
    <property type="entry name" value="MSDH_GmP_bac"/>
</dbReference>
<comment type="function">
    <text evidence="3">Catalyzes the oxidation of malonate semialdehyde (MSA) and methylmalonate semialdehyde (MMSA) into acetyl-CoA and propanoyl-CoA, respectively. Is involved in a myo-inositol catabolic pathway. Bicarbonate, and not CO2, is the end-product of the enzymatic reaction.</text>
</comment>
<comment type="pathway">
    <text evidence="3">Polyol metabolism; myo-inositol degradation into acetyl-CoA; acetyl-CoA from myo-inositol: step 7/7.</text>
</comment>
<dbReference type="EMBL" id="JAUSUG010000002">
    <property type="protein sequence ID" value="MDQ0253256.1"/>
    <property type="molecule type" value="Genomic_DNA"/>
</dbReference>
<gene>
    <name evidence="3" type="primary">iolA</name>
    <name evidence="5" type="ORF">J2S74_000628</name>
</gene>
<keyword evidence="6" id="KW-1185">Reference proteome</keyword>
<keyword evidence="2 3" id="KW-0520">NAD</keyword>
<dbReference type="GO" id="GO:0004491">
    <property type="term" value="F:methylmalonate-semialdehyde dehydrogenase (acylating, NAD) activity"/>
    <property type="evidence" value="ECO:0007669"/>
    <property type="project" value="UniProtKB-EC"/>
</dbReference>
<dbReference type="NCBIfam" id="TIGR01722">
    <property type="entry name" value="MMSDH"/>
    <property type="match status" value="1"/>
</dbReference>
<feature type="binding site" evidence="3">
    <location>
        <position position="182"/>
    </location>
    <ligand>
        <name>NAD(+)</name>
        <dbReference type="ChEBI" id="CHEBI:57540"/>
    </ligand>
</feature>
<dbReference type="Proteomes" id="UP001230005">
    <property type="component" value="Unassembled WGS sequence"/>
</dbReference>